<keyword evidence="6" id="KW-0443">Lipid metabolism</keyword>
<evidence type="ECO:0000313" key="8">
    <source>
        <dbReference type="EMBL" id="PIB80577.1"/>
    </source>
</evidence>
<dbReference type="Pfam" id="PF13091">
    <property type="entry name" value="PLDc_2"/>
    <property type="match status" value="1"/>
</dbReference>
<dbReference type="PANTHER" id="PTHR43856:SF1">
    <property type="entry name" value="MITOCHONDRIAL CARDIOLIPIN HYDROLASE"/>
    <property type="match status" value="1"/>
</dbReference>
<dbReference type="EC" id="3.1.4.4" evidence="3"/>
<comment type="catalytic activity">
    <reaction evidence="1">
        <text>a 1,2-diacyl-sn-glycero-3-phosphocholine + H2O = a 1,2-diacyl-sn-glycero-3-phosphate + choline + H(+)</text>
        <dbReference type="Rhea" id="RHEA:14445"/>
        <dbReference type="ChEBI" id="CHEBI:15354"/>
        <dbReference type="ChEBI" id="CHEBI:15377"/>
        <dbReference type="ChEBI" id="CHEBI:15378"/>
        <dbReference type="ChEBI" id="CHEBI:57643"/>
        <dbReference type="ChEBI" id="CHEBI:58608"/>
        <dbReference type="EC" id="3.1.4.4"/>
    </reaction>
</comment>
<evidence type="ECO:0000256" key="1">
    <source>
        <dbReference type="ARBA" id="ARBA00000798"/>
    </source>
</evidence>
<keyword evidence="5" id="KW-0442">Lipid degradation</keyword>
<comment type="similarity">
    <text evidence="2">Belongs to the phospholipase D family.</text>
</comment>
<proteinExistence type="inferred from homology"/>
<dbReference type="GO" id="GO:0016042">
    <property type="term" value="P:lipid catabolic process"/>
    <property type="evidence" value="ECO:0007669"/>
    <property type="project" value="UniProtKB-KW"/>
</dbReference>
<dbReference type="GO" id="GO:0006793">
    <property type="term" value="P:phosphorus metabolic process"/>
    <property type="evidence" value="ECO:0007669"/>
    <property type="project" value="UniProtKB-ARBA"/>
</dbReference>
<dbReference type="InterPro" id="IPR001736">
    <property type="entry name" value="PLipase_D/transphosphatidylase"/>
</dbReference>
<evidence type="ECO:0000256" key="6">
    <source>
        <dbReference type="ARBA" id="ARBA00023098"/>
    </source>
</evidence>
<organism evidence="8 9">
    <name type="scientific">Mycobacterium celatum</name>
    <dbReference type="NCBI Taxonomy" id="28045"/>
    <lineage>
        <taxon>Bacteria</taxon>
        <taxon>Bacillati</taxon>
        <taxon>Actinomycetota</taxon>
        <taxon>Actinomycetes</taxon>
        <taxon>Mycobacteriales</taxon>
        <taxon>Mycobacteriaceae</taxon>
        <taxon>Mycobacterium</taxon>
    </lineage>
</organism>
<dbReference type="RefSeq" id="WP_099539508.1">
    <property type="nucleotide sequence ID" value="NZ_PDKV01000002.1"/>
</dbReference>
<dbReference type="SUPFAM" id="SSF56024">
    <property type="entry name" value="Phospholipase D/nuclease"/>
    <property type="match status" value="1"/>
</dbReference>
<sequence length="182" mass="20318">MSTRAHPLYSLSVLDKYRTQPLPPGYPEHRRTLYAPVDDVHGALCYLLNSAQHSLVVAMYGFDDPQLAEILRSKLVQEHCYVQLTLDSSQAGGVHERQLLAQQDYPASSIAIGRSEHGRIMHMKMVVVDNLWVVQGSTNWSDAGERLQDNEMSVTADPYVAAEARGRIDAIHANMLGKQKGY</sequence>
<dbReference type="InterPro" id="IPR025202">
    <property type="entry name" value="PLD-like_dom"/>
</dbReference>
<evidence type="ECO:0000313" key="9">
    <source>
        <dbReference type="Proteomes" id="UP000230971"/>
    </source>
</evidence>
<reference evidence="8 9" key="1">
    <citation type="journal article" date="2017" name="Infect. Genet. Evol.">
        <title>The new phylogeny of the genus Mycobacterium: The old and the news.</title>
        <authorList>
            <person name="Tortoli E."/>
            <person name="Fedrizzi T."/>
            <person name="Meehan C.J."/>
            <person name="Trovato A."/>
            <person name="Grottola A."/>
            <person name="Giacobazzi E."/>
            <person name="Serpini G.F."/>
            <person name="Tagliazucchi S."/>
            <person name="Fabio A."/>
            <person name="Bettua C."/>
            <person name="Bertorelli R."/>
            <person name="Frascaro F."/>
            <person name="De Sanctis V."/>
            <person name="Pecorari M."/>
            <person name="Jousson O."/>
            <person name="Segata N."/>
            <person name="Cirillo D.M."/>
        </authorList>
    </citation>
    <scope>NUCLEOTIDE SEQUENCE [LARGE SCALE GENOMIC DNA]</scope>
    <source>
        <strain evidence="8 9">NCTC 12882</strain>
    </source>
</reference>
<name>A0A2G5PQI6_MYCCE</name>
<dbReference type="Proteomes" id="UP000230971">
    <property type="component" value="Unassembled WGS sequence"/>
</dbReference>
<evidence type="ECO:0000256" key="3">
    <source>
        <dbReference type="ARBA" id="ARBA00012027"/>
    </source>
</evidence>
<protein>
    <recommendedName>
        <fullName evidence="3">phospholipase D</fullName>
        <ecNumber evidence="3">3.1.4.4</ecNumber>
    </recommendedName>
</protein>
<dbReference type="InterPro" id="IPR051406">
    <property type="entry name" value="PLD_domain"/>
</dbReference>
<keyword evidence="4" id="KW-0378">Hydrolase</keyword>
<evidence type="ECO:0000256" key="5">
    <source>
        <dbReference type="ARBA" id="ARBA00022963"/>
    </source>
</evidence>
<dbReference type="GO" id="GO:0004630">
    <property type="term" value="F:phospholipase D activity"/>
    <property type="evidence" value="ECO:0007669"/>
    <property type="project" value="UniProtKB-EC"/>
</dbReference>
<dbReference type="PROSITE" id="PS50035">
    <property type="entry name" value="PLD"/>
    <property type="match status" value="1"/>
</dbReference>
<feature type="domain" description="PLD phosphodiesterase" evidence="7">
    <location>
        <begin position="117"/>
        <end position="144"/>
    </location>
</feature>
<dbReference type="AlphaFoldDB" id="A0A2G5PQI6"/>
<dbReference type="OrthoDB" id="9088604at2"/>
<dbReference type="PANTHER" id="PTHR43856">
    <property type="entry name" value="CARDIOLIPIN HYDROLASE"/>
    <property type="match status" value="1"/>
</dbReference>
<dbReference type="EMBL" id="PDKV01000002">
    <property type="protein sequence ID" value="PIB80577.1"/>
    <property type="molecule type" value="Genomic_DNA"/>
</dbReference>
<evidence type="ECO:0000256" key="4">
    <source>
        <dbReference type="ARBA" id="ARBA00022801"/>
    </source>
</evidence>
<evidence type="ECO:0000256" key="2">
    <source>
        <dbReference type="ARBA" id="ARBA00008664"/>
    </source>
</evidence>
<comment type="caution">
    <text evidence="8">The sequence shown here is derived from an EMBL/GenBank/DDBJ whole genome shotgun (WGS) entry which is preliminary data.</text>
</comment>
<dbReference type="Gene3D" id="3.30.870.10">
    <property type="entry name" value="Endonuclease Chain A"/>
    <property type="match status" value="1"/>
</dbReference>
<dbReference type="GO" id="GO:0016891">
    <property type="term" value="F:RNA endonuclease activity producing 5'-phosphomonoesters, hydrolytic mechanism"/>
    <property type="evidence" value="ECO:0007669"/>
    <property type="project" value="TreeGrafter"/>
</dbReference>
<accession>A0A2G5PQI6</accession>
<evidence type="ECO:0000259" key="7">
    <source>
        <dbReference type="PROSITE" id="PS50035"/>
    </source>
</evidence>
<gene>
    <name evidence="8" type="ORF">CQY23_03280</name>
</gene>